<evidence type="ECO:0000313" key="4">
    <source>
        <dbReference type="EMBL" id="BCR06416.1"/>
    </source>
</evidence>
<dbReference type="PANTHER" id="PTHR44591:SF18">
    <property type="entry name" value="REGULATORY PROTEIN"/>
    <property type="match status" value="1"/>
</dbReference>
<organism evidence="4 5">
    <name type="scientific">Desulfuromonas versatilis</name>
    <dbReference type="NCBI Taxonomy" id="2802975"/>
    <lineage>
        <taxon>Bacteria</taxon>
        <taxon>Pseudomonadati</taxon>
        <taxon>Thermodesulfobacteriota</taxon>
        <taxon>Desulfuromonadia</taxon>
        <taxon>Desulfuromonadales</taxon>
        <taxon>Desulfuromonadaceae</taxon>
        <taxon>Desulfuromonas</taxon>
    </lineage>
</organism>
<evidence type="ECO:0000259" key="3">
    <source>
        <dbReference type="PROSITE" id="PS50110"/>
    </source>
</evidence>
<name>A0ABM8HZ91_9BACT</name>
<dbReference type="Pfam" id="PF00072">
    <property type="entry name" value="Response_reg"/>
    <property type="match status" value="1"/>
</dbReference>
<dbReference type="Gene3D" id="3.40.50.2300">
    <property type="match status" value="1"/>
</dbReference>
<evidence type="ECO:0000256" key="1">
    <source>
        <dbReference type="ARBA" id="ARBA00022553"/>
    </source>
</evidence>
<evidence type="ECO:0000256" key="2">
    <source>
        <dbReference type="PROSITE-ProRule" id="PRU00169"/>
    </source>
</evidence>
<proteinExistence type="predicted"/>
<reference evidence="4 5" key="1">
    <citation type="journal article" date="2016" name="C (Basel)">
        <title>Selective Growth of and Electricity Production by Marine Exoelectrogenic Bacteria in Self-Aggregated Hydrogel of Microbially Reduced Graphene Oxide.</title>
        <authorList>
            <person name="Yoshida N."/>
            <person name="Goto Y."/>
            <person name="Miyata Y."/>
        </authorList>
    </citation>
    <scope>NUCLEOTIDE SEQUENCE [LARGE SCALE GENOMIC DNA]</scope>
    <source>
        <strain evidence="4 5">NIT-T3</strain>
    </source>
</reference>
<keyword evidence="1 2" id="KW-0597">Phosphoprotein</keyword>
<sequence length="121" mass="13767">MTRLLVVDDERDIRHLYAAELEDEGYQVDTAGSGNEAAELLERQAYDLIVLDIQMKGESGLHILQKIVKQKSDLPVILCTAFSCYKEDFSSWLADAYVVKSSDLTELKQEIKRLLEKKSKT</sequence>
<dbReference type="SMART" id="SM00448">
    <property type="entry name" value="REC"/>
    <property type="match status" value="1"/>
</dbReference>
<dbReference type="PANTHER" id="PTHR44591">
    <property type="entry name" value="STRESS RESPONSE REGULATOR PROTEIN 1"/>
    <property type="match status" value="1"/>
</dbReference>
<dbReference type="SUPFAM" id="SSF52172">
    <property type="entry name" value="CheY-like"/>
    <property type="match status" value="1"/>
</dbReference>
<dbReference type="InterPro" id="IPR011006">
    <property type="entry name" value="CheY-like_superfamily"/>
</dbReference>
<dbReference type="Proteomes" id="UP001319827">
    <property type="component" value="Chromosome"/>
</dbReference>
<dbReference type="EMBL" id="AP024355">
    <property type="protein sequence ID" value="BCR06416.1"/>
    <property type="molecule type" value="Genomic_DNA"/>
</dbReference>
<dbReference type="InterPro" id="IPR050595">
    <property type="entry name" value="Bact_response_regulator"/>
</dbReference>
<protein>
    <submittedName>
        <fullName evidence="4">Two-component system response regulator</fullName>
    </submittedName>
</protein>
<evidence type="ECO:0000313" key="5">
    <source>
        <dbReference type="Proteomes" id="UP001319827"/>
    </source>
</evidence>
<feature type="modified residue" description="4-aspartylphosphate" evidence="2">
    <location>
        <position position="52"/>
    </location>
</feature>
<dbReference type="CDD" id="cd17554">
    <property type="entry name" value="REC_TrrA-like"/>
    <property type="match status" value="1"/>
</dbReference>
<gene>
    <name evidence="4" type="ORF">DESUT3_34850</name>
</gene>
<keyword evidence="5" id="KW-1185">Reference proteome</keyword>
<reference evidence="4 5" key="2">
    <citation type="journal article" date="2021" name="Int. J. Syst. Evol. Microbiol.">
        <title>Isolation and Polyphasic Characterization of Desulfuromonas versatilis sp. Nov., an Electrogenic Bacteria Capable of Versatile Metabolism Isolated from a Graphene Oxide-Reducing Enrichment Culture.</title>
        <authorList>
            <person name="Xie L."/>
            <person name="Yoshida N."/>
            <person name="Ishii S."/>
            <person name="Meng L."/>
        </authorList>
    </citation>
    <scope>NUCLEOTIDE SEQUENCE [LARGE SCALE GENOMIC DNA]</scope>
    <source>
        <strain evidence="4 5">NIT-T3</strain>
    </source>
</reference>
<feature type="domain" description="Response regulatory" evidence="3">
    <location>
        <begin position="3"/>
        <end position="115"/>
    </location>
</feature>
<accession>A0ABM8HZ91</accession>
<dbReference type="RefSeq" id="WP_221249795.1">
    <property type="nucleotide sequence ID" value="NZ_AP024355.1"/>
</dbReference>
<dbReference type="InterPro" id="IPR001789">
    <property type="entry name" value="Sig_transdc_resp-reg_receiver"/>
</dbReference>
<dbReference type="PROSITE" id="PS50110">
    <property type="entry name" value="RESPONSE_REGULATORY"/>
    <property type="match status" value="1"/>
</dbReference>